<accession>A0A1I0WDQ0</accession>
<proteinExistence type="predicted"/>
<protein>
    <submittedName>
        <fullName evidence="1">CarboxypepD_reg-like domain-containing protein</fullName>
    </submittedName>
</protein>
<dbReference type="SUPFAM" id="SSF49464">
    <property type="entry name" value="Carboxypeptidase regulatory domain-like"/>
    <property type="match status" value="1"/>
</dbReference>
<evidence type="ECO:0000313" key="1">
    <source>
        <dbReference type="EMBL" id="SFA86036.1"/>
    </source>
</evidence>
<dbReference type="Pfam" id="PF13715">
    <property type="entry name" value="CarbopepD_reg_2"/>
    <property type="match status" value="1"/>
</dbReference>
<dbReference type="RefSeq" id="WP_091473940.1">
    <property type="nucleotide sequence ID" value="NZ_FOJT01000002.1"/>
</dbReference>
<organism evidence="1 2">
    <name type="scientific">Flavobacterium swingsii</name>
    <dbReference type="NCBI Taxonomy" id="498292"/>
    <lineage>
        <taxon>Bacteria</taxon>
        <taxon>Pseudomonadati</taxon>
        <taxon>Bacteroidota</taxon>
        <taxon>Flavobacteriia</taxon>
        <taxon>Flavobacteriales</taxon>
        <taxon>Flavobacteriaceae</taxon>
        <taxon>Flavobacterium</taxon>
    </lineage>
</organism>
<dbReference type="Proteomes" id="UP000199604">
    <property type="component" value="Unassembled WGS sequence"/>
</dbReference>
<dbReference type="EMBL" id="FOJT01000002">
    <property type="protein sequence ID" value="SFA86036.1"/>
    <property type="molecule type" value="Genomic_DNA"/>
</dbReference>
<sequence>MKRKLLIVFFLFLIQTVFSQTGRLVYGKVVNNEKPINGIEVINLSTKNSTITNKEGRFSITGNPKDVLVFISKNYEPKKVFLDQKNIGNIGFTISLVQKIEQLEEVVITMDTKPQFNSQKIVDGKYFDDAQSSPKNRYVYDGSIENGIDFVRLYKEVSKKIKE</sequence>
<dbReference type="OrthoDB" id="1431099at2"/>
<dbReference type="STRING" id="498292.SAMN05660845_0671"/>
<gene>
    <name evidence="1" type="ORF">SAMN05660845_0671</name>
</gene>
<reference evidence="2" key="1">
    <citation type="submission" date="2016-10" db="EMBL/GenBank/DDBJ databases">
        <authorList>
            <person name="Varghese N."/>
            <person name="Submissions S."/>
        </authorList>
    </citation>
    <scope>NUCLEOTIDE SEQUENCE [LARGE SCALE GENOMIC DNA]</scope>
    <source>
        <strain evidence="2">DSM 21789</strain>
    </source>
</reference>
<evidence type="ECO:0000313" key="2">
    <source>
        <dbReference type="Proteomes" id="UP000199604"/>
    </source>
</evidence>
<name>A0A1I0WDQ0_9FLAO</name>
<dbReference type="InterPro" id="IPR008969">
    <property type="entry name" value="CarboxyPept-like_regulatory"/>
</dbReference>
<dbReference type="AlphaFoldDB" id="A0A1I0WDQ0"/>
<keyword evidence="2" id="KW-1185">Reference proteome</keyword>